<dbReference type="GO" id="GO:0005737">
    <property type="term" value="C:cytoplasm"/>
    <property type="evidence" value="ECO:0007669"/>
    <property type="project" value="TreeGrafter"/>
</dbReference>
<comment type="similarity">
    <text evidence="1">Belongs to the SLBP family.</text>
</comment>
<reference evidence="5" key="1">
    <citation type="submission" date="2017-04" db="EMBL/GenBank/DDBJ databases">
        <title>Plasmodium gonderi genome.</title>
        <authorList>
            <person name="Arisue N."/>
            <person name="Honma H."/>
            <person name="Kawai S."/>
            <person name="Tougan T."/>
            <person name="Tanabe K."/>
            <person name="Horii T."/>
        </authorList>
    </citation>
    <scope>NUCLEOTIDE SEQUENCE [LARGE SCALE GENOMIC DNA]</scope>
    <source>
        <strain evidence="5">ATCC 30045</strain>
    </source>
</reference>
<organism evidence="4 5">
    <name type="scientific">Plasmodium gonderi</name>
    <dbReference type="NCBI Taxonomy" id="77519"/>
    <lineage>
        <taxon>Eukaryota</taxon>
        <taxon>Sar</taxon>
        <taxon>Alveolata</taxon>
        <taxon>Apicomplexa</taxon>
        <taxon>Aconoidasida</taxon>
        <taxon>Haemosporida</taxon>
        <taxon>Plasmodiidae</taxon>
        <taxon>Plasmodium</taxon>
        <taxon>Plasmodium (Plasmodium)</taxon>
    </lineage>
</organism>
<dbReference type="RefSeq" id="XP_028543956.1">
    <property type="nucleotide sequence ID" value="XM_028688155.1"/>
</dbReference>
<dbReference type="PANTHER" id="PTHR17408">
    <property type="entry name" value="HISTONE RNA HAIRPIN-BINDING PROTEIN"/>
    <property type="match status" value="1"/>
</dbReference>
<feature type="domain" description="Histone RNA hairpin-binding protein RNA-binding" evidence="3">
    <location>
        <begin position="21"/>
        <end position="92"/>
    </location>
</feature>
<comment type="caution">
    <text evidence="4">The sequence shown here is derived from an EMBL/GenBank/DDBJ whole genome shotgun (WGS) entry which is preliminary data.</text>
</comment>
<proteinExistence type="inferred from homology"/>
<dbReference type="GO" id="GO:0006398">
    <property type="term" value="P:mRNA 3'-end processing by stem-loop binding and cleavage"/>
    <property type="evidence" value="ECO:0007669"/>
    <property type="project" value="TreeGrafter"/>
</dbReference>
<dbReference type="InterPro" id="IPR026502">
    <property type="entry name" value="SLBP1/SLBP2"/>
</dbReference>
<evidence type="ECO:0000256" key="1">
    <source>
        <dbReference type="ARBA" id="ARBA00006151"/>
    </source>
</evidence>
<dbReference type="OrthoDB" id="265795at2759"/>
<dbReference type="GO" id="GO:0051028">
    <property type="term" value="P:mRNA transport"/>
    <property type="evidence" value="ECO:0007669"/>
    <property type="project" value="TreeGrafter"/>
</dbReference>
<dbReference type="GO" id="GO:0071204">
    <property type="term" value="C:histone pre-mRNA 3'end processing complex"/>
    <property type="evidence" value="ECO:0007669"/>
    <property type="project" value="TreeGrafter"/>
</dbReference>
<dbReference type="OMA" id="WGNMSEE"/>
<dbReference type="Gene3D" id="1.10.8.1120">
    <property type="entry name" value="Histone RNA hairpin-binding protein RNA-binding domain"/>
    <property type="match status" value="1"/>
</dbReference>
<dbReference type="PANTHER" id="PTHR17408:SF0">
    <property type="entry name" value="HISTONE RNA HAIRPIN-BINDING PROTEIN"/>
    <property type="match status" value="1"/>
</dbReference>
<evidence type="ECO:0000256" key="2">
    <source>
        <dbReference type="ARBA" id="ARBA00022884"/>
    </source>
</evidence>
<dbReference type="InterPro" id="IPR038294">
    <property type="entry name" value="SLBP_RNA_bind_sf"/>
</dbReference>
<dbReference type="Pfam" id="PF15247">
    <property type="entry name" value="SLBP_RNA_bind"/>
    <property type="match status" value="1"/>
</dbReference>
<dbReference type="GO" id="GO:0003729">
    <property type="term" value="F:mRNA binding"/>
    <property type="evidence" value="ECO:0007669"/>
    <property type="project" value="InterPro"/>
</dbReference>
<accession>A0A1Y1JJI2</accession>
<evidence type="ECO:0000259" key="3">
    <source>
        <dbReference type="Pfam" id="PF15247"/>
    </source>
</evidence>
<sequence length="289" mass="34523">MNEKANFQRGISRALKNELSEAQVNQRIKNINLTKRLMSYERYISAVPKEERRNDLKNDWHPETPRINKNLSLSQWNREMKKWRKQVHAWGNMSEDVHKYICNLSASEKYIYLSKLKLPDLSQVEIKNLKKKNEEFSNRTLKNLLQIGDNNHQDQNTSDQIIDKPLFFLPQNFNGTILNNEFIIIKRNWLEESLFSLKCAYEEKYDSLYEKYYSLYFMSNSCNTSKEKEQSKNNDIVIYAKGMKGVTTTAIIHQYFERKKEEASQYLNPLCMKSKIKHCYDRGKTRKRF</sequence>
<name>A0A1Y1JJI2_PLAGO</name>
<protein>
    <recommendedName>
        <fullName evidence="3">Histone RNA hairpin-binding protein RNA-binding domain-containing protein</fullName>
    </recommendedName>
</protein>
<gene>
    <name evidence="4" type="ORF">PGO_101240</name>
</gene>
<evidence type="ECO:0000313" key="5">
    <source>
        <dbReference type="Proteomes" id="UP000195521"/>
    </source>
</evidence>
<dbReference type="InterPro" id="IPR029344">
    <property type="entry name" value="SLBP_RNA_bind"/>
</dbReference>
<keyword evidence="2" id="KW-0694">RNA-binding</keyword>
<dbReference type="EMBL" id="BDQF01000011">
    <property type="protein sequence ID" value="GAW81367.1"/>
    <property type="molecule type" value="Genomic_DNA"/>
</dbReference>
<evidence type="ECO:0000313" key="4">
    <source>
        <dbReference type="EMBL" id="GAW81367.1"/>
    </source>
</evidence>
<dbReference type="GO" id="GO:0071207">
    <property type="term" value="F:histone pre-mRNA stem-loop binding"/>
    <property type="evidence" value="ECO:0007669"/>
    <property type="project" value="TreeGrafter"/>
</dbReference>
<dbReference type="GeneID" id="39748089"/>
<dbReference type="AlphaFoldDB" id="A0A1Y1JJI2"/>
<keyword evidence="5" id="KW-1185">Reference proteome</keyword>
<dbReference type="Proteomes" id="UP000195521">
    <property type="component" value="Unassembled WGS sequence"/>
</dbReference>